<dbReference type="PANTHER" id="PTHR36507">
    <property type="entry name" value="BLL1555 PROTEIN"/>
    <property type="match status" value="1"/>
</dbReference>
<proteinExistence type="predicted"/>
<dbReference type="EMBL" id="HBKP01000368">
    <property type="protein sequence ID" value="CAE2198972.1"/>
    <property type="molecule type" value="Transcribed_RNA"/>
</dbReference>
<dbReference type="SUPFAM" id="SSF49503">
    <property type="entry name" value="Cupredoxins"/>
    <property type="match status" value="1"/>
</dbReference>
<sequence length="195" mass="21775">MGGERLSFFVVLLLCFVVYSHQRTWILTIDRVEPFPVTDVLTNDTVRWVNNDDTFHTVNGTSFHSGTLAQGESFEFTFNSDEVLRFNYHCDFHPGVMRGAINVIPEIDYFPDVRFSSRTEVSPLPGFSISVLPGVSTVFSSTPGIFNFADGFTPTIRALSTNYFLSPDEIPDSSSTLDSLTGILIALSFLAFNYL</sequence>
<protein>
    <recommendedName>
        <fullName evidence="3">EfeO-type cupredoxin-like domain-containing protein</fullName>
    </recommendedName>
</protein>
<evidence type="ECO:0008006" key="3">
    <source>
        <dbReference type="Google" id="ProtNLM"/>
    </source>
</evidence>
<reference evidence="2" key="1">
    <citation type="submission" date="2021-01" db="EMBL/GenBank/DDBJ databases">
        <authorList>
            <person name="Corre E."/>
            <person name="Pelletier E."/>
            <person name="Niang G."/>
            <person name="Scheremetjew M."/>
            <person name="Finn R."/>
            <person name="Kale V."/>
            <person name="Holt S."/>
            <person name="Cochrane G."/>
            <person name="Meng A."/>
            <person name="Brown T."/>
            <person name="Cohen L."/>
        </authorList>
    </citation>
    <scope>NUCLEOTIDE SEQUENCE</scope>
    <source>
        <strain evidence="2">DIVA3 518/3/11/1/6</strain>
    </source>
</reference>
<keyword evidence="1" id="KW-0732">Signal</keyword>
<feature type="signal peptide" evidence="1">
    <location>
        <begin position="1"/>
        <end position="22"/>
    </location>
</feature>
<evidence type="ECO:0000256" key="1">
    <source>
        <dbReference type="SAM" id="SignalP"/>
    </source>
</evidence>
<feature type="chain" id="PRO_5030649331" description="EfeO-type cupredoxin-like domain-containing protein" evidence="1">
    <location>
        <begin position="23"/>
        <end position="195"/>
    </location>
</feature>
<dbReference type="PANTHER" id="PTHR36507:SF1">
    <property type="entry name" value="BLL1555 PROTEIN"/>
    <property type="match status" value="1"/>
</dbReference>
<name>A0A7S4HH47_9EUKA</name>
<dbReference type="InterPro" id="IPR052721">
    <property type="entry name" value="ET_Amicyanin"/>
</dbReference>
<evidence type="ECO:0000313" key="2">
    <source>
        <dbReference type="EMBL" id="CAE2198972.1"/>
    </source>
</evidence>
<dbReference type="AlphaFoldDB" id="A0A7S4HH47"/>
<dbReference type="InterPro" id="IPR008972">
    <property type="entry name" value="Cupredoxin"/>
</dbReference>
<organism evidence="2">
    <name type="scientific">Vannella robusta</name>
    <dbReference type="NCBI Taxonomy" id="1487602"/>
    <lineage>
        <taxon>Eukaryota</taxon>
        <taxon>Amoebozoa</taxon>
        <taxon>Discosea</taxon>
        <taxon>Flabellinia</taxon>
        <taxon>Vannellidae</taxon>
        <taxon>Vannella</taxon>
    </lineage>
</organism>
<dbReference type="Gene3D" id="2.60.40.420">
    <property type="entry name" value="Cupredoxins - blue copper proteins"/>
    <property type="match status" value="1"/>
</dbReference>
<accession>A0A7S4HH47</accession>
<gene>
    <name evidence="2" type="ORF">VSP0166_LOCUS250</name>
</gene>